<evidence type="ECO:0000313" key="3">
    <source>
        <dbReference type="Proteomes" id="UP000515934"/>
    </source>
</evidence>
<dbReference type="AlphaFoldDB" id="A0A7G9S5K3"/>
<feature type="transmembrane region" description="Helical" evidence="1">
    <location>
        <begin position="197"/>
        <end position="216"/>
    </location>
</feature>
<evidence type="ECO:0000313" key="2">
    <source>
        <dbReference type="EMBL" id="QNN63128.1"/>
    </source>
</evidence>
<feature type="transmembrane region" description="Helical" evidence="1">
    <location>
        <begin position="169"/>
        <end position="190"/>
    </location>
</feature>
<dbReference type="InterPro" id="IPR037185">
    <property type="entry name" value="EmrE-like"/>
</dbReference>
<dbReference type="SUPFAM" id="SSF103481">
    <property type="entry name" value="Multidrug resistance efflux transporter EmrE"/>
    <property type="match status" value="1"/>
</dbReference>
<keyword evidence="1" id="KW-1133">Transmembrane helix</keyword>
<accession>A0A7G9S5K3</accession>
<gene>
    <name evidence="2" type="ORF">H9L06_01780</name>
</gene>
<feature type="transmembrane region" description="Helical" evidence="1">
    <location>
        <begin position="228"/>
        <end position="247"/>
    </location>
</feature>
<reference evidence="2 3" key="1">
    <citation type="submission" date="2020-08" db="EMBL/GenBank/DDBJ databases">
        <title>Genome sequence of Leucobacter denitrificans KACC 14055T.</title>
        <authorList>
            <person name="Hyun D.-W."/>
            <person name="Bae J.-W."/>
        </authorList>
    </citation>
    <scope>NUCLEOTIDE SEQUENCE [LARGE SCALE GENOMIC DNA]</scope>
    <source>
        <strain evidence="2 3">KACC 14055</strain>
    </source>
</reference>
<protein>
    <submittedName>
        <fullName evidence="2">DMT family transporter</fullName>
    </submittedName>
</protein>
<feature type="transmembrane region" description="Helical" evidence="1">
    <location>
        <begin position="286"/>
        <end position="308"/>
    </location>
</feature>
<keyword evidence="1" id="KW-0812">Transmembrane</keyword>
<feature type="transmembrane region" description="Helical" evidence="1">
    <location>
        <begin position="107"/>
        <end position="125"/>
    </location>
</feature>
<dbReference type="PANTHER" id="PTHR40761">
    <property type="entry name" value="CONSERVED INTEGRAL MEMBRANE ALANINE VALINE AND LEUCINE RICH PROTEIN-RELATED"/>
    <property type="match status" value="1"/>
</dbReference>
<sequence>MRVSVYTEFASAWGPVDHAAAAVASLDPRQFWGIPLALVGAALLAFGAQYQSRGLNKVERLTGESAHAGLSIRHMLSLFRRPSWIVGTLLLGLAVVFQLGSLSLSPITLVQPIGVVGLVITSVLNSRISGVRLGKRVTGAIALAVVSIAIFVFVAATNVTDQRITDEKLVTVLIAFGAVFLVALTLFALFRKRGVALIYIVGAGVLYGFVATLAKVLISRFQQGDFEWHTWACAVALIAGALLGMLFVQNAYSSGPPDLVVAGLTVIDPMVAVLIGILILGEASNAPAWVAVTFVITGVTAVIGVMGISKFHPQTGKSVLDHTGSLPVVTPLQPDD</sequence>
<feature type="transmembrane region" description="Helical" evidence="1">
    <location>
        <begin position="259"/>
        <end position="280"/>
    </location>
</feature>
<dbReference type="Proteomes" id="UP000515934">
    <property type="component" value="Chromosome"/>
</dbReference>
<name>A0A7G9S5K3_9MICO</name>
<dbReference type="NCBIfam" id="NF038012">
    <property type="entry name" value="DMT_1"/>
    <property type="match status" value="1"/>
</dbReference>
<feature type="transmembrane region" description="Helical" evidence="1">
    <location>
        <begin position="83"/>
        <end position="101"/>
    </location>
</feature>
<feature type="transmembrane region" description="Helical" evidence="1">
    <location>
        <begin position="137"/>
        <end position="157"/>
    </location>
</feature>
<proteinExistence type="predicted"/>
<keyword evidence="3" id="KW-1185">Reference proteome</keyword>
<keyword evidence="1" id="KW-0472">Membrane</keyword>
<dbReference type="PANTHER" id="PTHR40761:SF1">
    <property type="entry name" value="CONSERVED INTEGRAL MEMBRANE ALANINE VALINE AND LEUCINE RICH PROTEIN-RELATED"/>
    <property type="match status" value="1"/>
</dbReference>
<dbReference type="Gene3D" id="1.10.3730.20">
    <property type="match status" value="1"/>
</dbReference>
<dbReference type="KEGG" id="ldn:H9L06_01780"/>
<evidence type="ECO:0000256" key="1">
    <source>
        <dbReference type="SAM" id="Phobius"/>
    </source>
</evidence>
<organism evidence="2 3">
    <name type="scientific">Leucobacter denitrificans</name>
    <dbReference type="NCBI Taxonomy" id="683042"/>
    <lineage>
        <taxon>Bacteria</taxon>
        <taxon>Bacillati</taxon>
        <taxon>Actinomycetota</taxon>
        <taxon>Actinomycetes</taxon>
        <taxon>Micrococcales</taxon>
        <taxon>Microbacteriaceae</taxon>
        <taxon>Leucobacter</taxon>
    </lineage>
</organism>
<dbReference type="EMBL" id="CP060716">
    <property type="protein sequence ID" value="QNN63128.1"/>
    <property type="molecule type" value="Genomic_DNA"/>
</dbReference>
<feature type="transmembrane region" description="Helical" evidence="1">
    <location>
        <begin position="31"/>
        <end position="50"/>
    </location>
</feature>